<proteinExistence type="predicted"/>
<name>A0A7W7ZYA7_9ACTN</name>
<sequence>MRRTRLLAAVVLTGGLAIPFLASVIAVAAEDAGPTCALPATMLPLCSGTPIKPAAHARPR</sequence>
<dbReference type="AlphaFoldDB" id="A0A7W7ZYA7"/>
<keyword evidence="2" id="KW-1185">Reference proteome</keyword>
<dbReference type="RefSeq" id="WP_184959209.1">
    <property type="nucleotide sequence ID" value="NZ_JACHIN010000001.1"/>
</dbReference>
<evidence type="ECO:0000313" key="1">
    <source>
        <dbReference type="EMBL" id="MBB5076081.1"/>
    </source>
</evidence>
<accession>A0A7W7ZYA7</accession>
<dbReference type="Proteomes" id="UP000568380">
    <property type="component" value="Unassembled WGS sequence"/>
</dbReference>
<comment type="caution">
    <text evidence="1">The sequence shown here is derived from an EMBL/GenBank/DDBJ whole genome shotgun (WGS) entry which is preliminary data.</text>
</comment>
<reference evidence="1 2" key="1">
    <citation type="submission" date="2020-08" db="EMBL/GenBank/DDBJ databases">
        <title>Genomic Encyclopedia of Type Strains, Phase IV (KMG-IV): sequencing the most valuable type-strain genomes for metagenomic binning, comparative biology and taxonomic classification.</title>
        <authorList>
            <person name="Goeker M."/>
        </authorList>
    </citation>
    <scope>NUCLEOTIDE SEQUENCE [LARGE SCALE GENOMIC DNA]</scope>
    <source>
        <strain evidence="1 2">DSM 45385</strain>
    </source>
</reference>
<gene>
    <name evidence="1" type="ORF">HNR40_001527</name>
</gene>
<evidence type="ECO:0000313" key="2">
    <source>
        <dbReference type="Proteomes" id="UP000568380"/>
    </source>
</evidence>
<protein>
    <submittedName>
        <fullName evidence="1">Uncharacterized protein</fullName>
    </submittedName>
</protein>
<dbReference type="EMBL" id="JACHIN010000001">
    <property type="protein sequence ID" value="MBB5076081.1"/>
    <property type="molecule type" value="Genomic_DNA"/>
</dbReference>
<organism evidence="1 2">
    <name type="scientific">Nonomuraea endophytica</name>
    <dbReference type="NCBI Taxonomy" id="714136"/>
    <lineage>
        <taxon>Bacteria</taxon>
        <taxon>Bacillati</taxon>
        <taxon>Actinomycetota</taxon>
        <taxon>Actinomycetes</taxon>
        <taxon>Streptosporangiales</taxon>
        <taxon>Streptosporangiaceae</taxon>
        <taxon>Nonomuraea</taxon>
    </lineage>
</organism>